<reference evidence="2 3" key="1">
    <citation type="submission" date="2021-03" db="EMBL/GenBank/DDBJ databases">
        <title>Genomic Encyclopedia of Type Strains, Phase IV (KMG-IV): sequencing the most valuable type-strain genomes for metagenomic binning, comparative biology and taxonomic classification.</title>
        <authorList>
            <person name="Goeker M."/>
        </authorList>
    </citation>
    <scope>NUCLEOTIDE SEQUENCE [LARGE SCALE GENOMIC DNA]</scope>
    <source>
        <strain evidence="2 3">DSM 28650</strain>
    </source>
</reference>
<dbReference type="Proteomes" id="UP001519308">
    <property type="component" value="Unassembled WGS sequence"/>
</dbReference>
<evidence type="ECO:0000313" key="2">
    <source>
        <dbReference type="EMBL" id="MBP2023821.1"/>
    </source>
</evidence>
<keyword evidence="1" id="KW-1133">Transmembrane helix</keyword>
<keyword evidence="1" id="KW-0472">Membrane</keyword>
<dbReference type="EMBL" id="JAGGLL010000039">
    <property type="protein sequence ID" value="MBP2023821.1"/>
    <property type="molecule type" value="Genomic_DNA"/>
</dbReference>
<sequence>MKNKQIYIGLTSLVIGILYFLYQYDINIFHKIIDYWPIFILISGIFLQIVSVSNRDFKILFILSGMLIIYGIMYTIDMYKEFYYFSTHIAIFFLSLSLGLLNYYVFINKNNILLYFILMLTLVSIFIFTFPIYERYFPIISFKTVAPLLLMLLGFVLILNGFINKE</sequence>
<feature type="transmembrane region" description="Helical" evidence="1">
    <location>
        <begin position="34"/>
        <end position="53"/>
    </location>
</feature>
<evidence type="ECO:0008006" key="4">
    <source>
        <dbReference type="Google" id="ProtNLM"/>
    </source>
</evidence>
<name>A0ABS4K9G8_9CLOT</name>
<protein>
    <recommendedName>
        <fullName evidence="4">DUF5668 domain-containing protein</fullName>
    </recommendedName>
</protein>
<gene>
    <name evidence="2" type="ORF">J2Z44_003663</name>
</gene>
<dbReference type="RefSeq" id="WP_021285778.1">
    <property type="nucleotide sequence ID" value="NZ_JAGGLL010000039.1"/>
</dbReference>
<keyword evidence="1" id="KW-0812">Transmembrane</keyword>
<feature type="transmembrane region" description="Helical" evidence="1">
    <location>
        <begin position="6"/>
        <end position="22"/>
    </location>
</feature>
<proteinExistence type="predicted"/>
<evidence type="ECO:0000256" key="1">
    <source>
        <dbReference type="SAM" id="Phobius"/>
    </source>
</evidence>
<feature type="transmembrane region" description="Helical" evidence="1">
    <location>
        <begin position="59"/>
        <end position="76"/>
    </location>
</feature>
<keyword evidence="3" id="KW-1185">Reference proteome</keyword>
<feature type="transmembrane region" description="Helical" evidence="1">
    <location>
        <begin position="112"/>
        <end position="133"/>
    </location>
</feature>
<evidence type="ECO:0000313" key="3">
    <source>
        <dbReference type="Proteomes" id="UP001519308"/>
    </source>
</evidence>
<feature type="transmembrane region" description="Helical" evidence="1">
    <location>
        <begin position="145"/>
        <end position="163"/>
    </location>
</feature>
<feature type="transmembrane region" description="Helical" evidence="1">
    <location>
        <begin position="83"/>
        <end position="106"/>
    </location>
</feature>
<accession>A0ABS4K9G8</accession>
<organism evidence="2 3">
    <name type="scientific">Clostridium punense</name>
    <dbReference type="NCBI Taxonomy" id="1054297"/>
    <lineage>
        <taxon>Bacteria</taxon>
        <taxon>Bacillati</taxon>
        <taxon>Bacillota</taxon>
        <taxon>Clostridia</taxon>
        <taxon>Eubacteriales</taxon>
        <taxon>Clostridiaceae</taxon>
        <taxon>Clostridium</taxon>
    </lineage>
</organism>
<comment type="caution">
    <text evidence="2">The sequence shown here is derived from an EMBL/GenBank/DDBJ whole genome shotgun (WGS) entry which is preliminary data.</text>
</comment>